<feature type="transmembrane region" description="Helical" evidence="2">
    <location>
        <begin position="12"/>
        <end position="32"/>
    </location>
</feature>
<dbReference type="InterPro" id="IPR053317">
    <property type="entry name" value="Tubulin_polyglutamylase"/>
</dbReference>
<evidence type="ECO:0000313" key="3">
    <source>
        <dbReference type="Proteomes" id="UP000887569"/>
    </source>
</evidence>
<keyword evidence="2" id="KW-0472">Membrane</keyword>
<dbReference type="Gene3D" id="3.30.470.20">
    <property type="entry name" value="ATP-grasp fold, B domain"/>
    <property type="match status" value="1"/>
</dbReference>
<dbReference type="WBParaSite" id="PgR006_g015_t03">
    <property type="protein sequence ID" value="PgR006_g015_t03"/>
    <property type="gene ID" value="PgR006_g015"/>
</dbReference>
<name>A0A915ADW5_PARUN</name>
<dbReference type="Pfam" id="PF03133">
    <property type="entry name" value="TTL"/>
    <property type="match status" value="1"/>
</dbReference>
<sequence>MQLIRHLLRPVYVALFSLVFGVLLVTINIYHLRILQNQHYAYLEKQTIQNAQSPVVKTEVDKRPIAWIKGDGMGSGYLSQVITVFERLGYKILIGDQPSGTKFDVLWMHEFPFLSNEMQPYLEDLKPYQKLNHIPGSGFYTSKVNLATADISEGIPKAFDIPRRKDEFLEYANANPDLIWVQKSNEHRGIHVRKIEELDLNEAGTFVQQYIANPLLIDGRKFDIGIYTVVTSVSPLRVYVYENDVLLRFCSKAYNPFDAEDTDKYVVGDNYTPTWEMPSLKKYYNDEKMTFRQTFDAYLRSLGKDPQMIWETMKEIIANVFQSQQSSLIESSKRFDDKRLFFELSRFDFLLDEDLNVFLMEANMSPNLSSSHFAQHRVLFDQVLINILSLVGIATHLHGQTREMSFRDKQTREMEISERELRVYAEDCVNESAVCYGKDGCKNQLKCQLCGHCLTYEVKSALRCAYDEHVSRRNMRRILPTTVHKTKHVAMKYSKIDRLLILWFDEKCRQDKAWCS</sequence>
<dbReference type="Proteomes" id="UP000887569">
    <property type="component" value="Unplaced"/>
</dbReference>
<comment type="similarity">
    <text evidence="1">Belongs to the tubulin--tyrosine ligase family.</text>
</comment>
<evidence type="ECO:0000313" key="4">
    <source>
        <dbReference type="WBParaSite" id="PgR006_g015_t03"/>
    </source>
</evidence>
<keyword evidence="2" id="KW-1133">Transmembrane helix</keyword>
<dbReference type="AlphaFoldDB" id="A0A915ADW5"/>
<dbReference type="PROSITE" id="PS51221">
    <property type="entry name" value="TTL"/>
    <property type="match status" value="1"/>
</dbReference>
<evidence type="ECO:0000256" key="1">
    <source>
        <dbReference type="ARBA" id="ARBA00006820"/>
    </source>
</evidence>
<proteinExistence type="inferred from homology"/>
<keyword evidence="3" id="KW-1185">Reference proteome</keyword>
<dbReference type="GO" id="GO:0019098">
    <property type="term" value="P:reproductive behavior"/>
    <property type="evidence" value="ECO:0007669"/>
    <property type="project" value="UniProtKB-ARBA"/>
</dbReference>
<dbReference type="PANTHER" id="PTHR47113">
    <property type="entry name" value="LD09343P"/>
    <property type="match status" value="1"/>
</dbReference>
<dbReference type="PANTHER" id="PTHR47113:SF1">
    <property type="entry name" value="LD09343P"/>
    <property type="match status" value="1"/>
</dbReference>
<dbReference type="SUPFAM" id="SSF56059">
    <property type="entry name" value="Glutathione synthetase ATP-binding domain-like"/>
    <property type="match status" value="1"/>
</dbReference>
<keyword evidence="2" id="KW-0812">Transmembrane</keyword>
<dbReference type="InterPro" id="IPR004344">
    <property type="entry name" value="TTL/TTLL_fam"/>
</dbReference>
<organism evidence="3 4">
    <name type="scientific">Parascaris univalens</name>
    <name type="common">Nematode worm</name>
    <dbReference type="NCBI Taxonomy" id="6257"/>
    <lineage>
        <taxon>Eukaryota</taxon>
        <taxon>Metazoa</taxon>
        <taxon>Ecdysozoa</taxon>
        <taxon>Nematoda</taxon>
        <taxon>Chromadorea</taxon>
        <taxon>Rhabditida</taxon>
        <taxon>Spirurina</taxon>
        <taxon>Ascaridomorpha</taxon>
        <taxon>Ascaridoidea</taxon>
        <taxon>Ascarididae</taxon>
        <taxon>Parascaris</taxon>
    </lineage>
</organism>
<accession>A0A915ADW5</accession>
<evidence type="ECO:0000256" key="2">
    <source>
        <dbReference type="SAM" id="Phobius"/>
    </source>
</evidence>
<protein>
    <submittedName>
        <fullName evidence="4">Uncharacterized protein</fullName>
    </submittedName>
</protein>
<reference evidence="4" key="1">
    <citation type="submission" date="2022-11" db="UniProtKB">
        <authorList>
            <consortium name="WormBaseParasite"/>
        </authorList>
    </citation>
    <scope>IDENTIFICATION</scope>
</reference>